<dbReference type="Proteomes" id="UP000190675">
    <property type="component" value="Chromosome I"/>
</dbReference>
<protein>
    <recommendedName>
        <fullName evidence="3">DUF4238 domain-containing protein</fullName>
    </recommendedName>
</protein>
<evidence type="ECO:0008006" key="3">
    <source>
        <dbReference type="Google" id="ProtNLM"/>
    </source>
</evidence>
<name>A0A1M5TQK5_9BRAD</name>
<dbReference type="EMBL" id="LT670818">
    <property type="protein sequence ID" value="SHH53004.1"/>
    <property type="molecule type" value="Genomic_DNA"/>
</dbReference>
<evidence type="ECO:0000313" key="2">
    <source>
        <dbReference type="Proteomes" id="UP000190675"/>
    </source>
</evidence>
<proteinExistence type="predicted"/>
<organism evidence="1 2">
    <name type="scientific">Bradyrhizobium erythrophlei</name>
    <dbReference type="NCBI Taxonomy" id="1437360"/>
    <lineage>
        <taxon>Bacteria</taxon>
        <taxon>Pseudomonadati</taxon>
        <taxon>Pseudomonadota</taxon>
        <taxon>Alphaproteobacteria</taxon>
        <taxon>Hyphomicrobiales</taxon>
        <taxon>Nitrobacteraceae</taxon>
        <taxon>Bradyrhizobium</taxon>
    </lineage>
</organism>
<dbReference type="Pfam" id="PF14022">
    <property type="entry name" value="DUF4238"/>
    <property type="match status" value="1"/>
</dbReference>
<dbReference type="AlphaFoldDB" id="A0A1M5TQK5"/>
<evidence type="ECO:0000313" key="1">
    <source>
        <dbReference type="EMBL" id="SHH53004.1"/>
    </source>
</evidence>
<dbReference type="InterPro" id="IPR025332">
    <property type="entry name" value="DUF4238"/>
</dbReference>
<sequence length="321" mass="36703">MNDKKRHHFVPVGYLKGFCDEDEKIRAFLKDAPLNDKIHLKPDEIGFENYYYSQPLPDGGRNNNAIEDAFNKFETGWPALVVRLSAWSVAPQDLVELLTFVLMMRVRVPAARDMVELSLAEQVKATARALHRAGRLPPPPKEFPDIVDMLEVSIDPHRSILAMTDLAKGVGRVIDALSYQILHNETGDQFLTTDCPVCYFDPLVPEHIVRPYTVSPPHGPIELLFPISSKLLLRGYTSFGSRDFRHLDLRRPDEIRRYNTIVAKFGYRMILSGSYSHFALFSAHHESSPILKTSVHRSGRGEMLLFEHMFGKRPRKPKWRG</sequence>
<reference evidence="1 2" key="1">
    <citation type="submission" date="2016-11" db="EMBL/GenBank/DDBJ databases">
        <authorList>
            <person name="Jaros S."/>
            <person name="Januszkiewicz K."/>
            <person name="Wedrychowicz H."/>
        </authorList>
    </citation>
    <scope>NUCLEOTIDE SEQUENCE [LARGE SCALE GENOMIC DNA]</scope>
    <source>
        <strain evidence="1 2">GAS242</strain>
    </source>
</reference>
<dbReference type="RefSeq" id="WP_172900052.1">
    <property type="nucleotide sequence ID" value="NZ_LT670818.1"/>
</dbReference>
<accession>A0A1M5TQK5</accession>
<gene>
    <name evidence="1" type="ORF">SAMN05444169_7921</name>
</gene>